<dbReference type="EMBL" id="RCHD01000031">
    <property type="protein sequence ID" value="RLL33750.1"/>
    <property type="molecule type" value="Genomic_DNA"/>
</dbReference>
<gene>
    <name evidence="1" type="ORF">D9K80_12615</name>
</gene>
<protein>
    <submittedName>
        <fullName evidence="1">Uncharacterized protein</fullName>
    </submittedName>
</protein>
<evidence type="ECO:0000313" key="2">
    <source>
        <dbReference type="Proteomes" id="UP000267166"/>
    </source>
</evidence>
<dbReference type="RefSeq" id="WP_121594677.1">
    <property type="nucleotide sequence ID" value="NZ_RCHD01000031.1"/>
</dbReference>
<accession>A0A498D657</accession>
<dbReference type="Proteomes" id="UP000267166">
    <property type="component" value="Unassembled WGS sequence"/>
</dbReference>
<reference evidence="1 2" key="1">
    <citation type="submission" date="2018-09" db="EMBL/GenBank/DDBJ databases">
        <title>The draft genome of Acinetobacter sp. strains.</title>
        <authorList>
            <person name="Qin J."/>
            <person name="Feng Y."/>
            <person name="Zong Z."/>
        </authorList>
    </citation>
    <scope>NUCLEOTIDE SEQUENCE [LARGE SCALE GENOMIC DNA]</scope>
    <source>
        <strain evidence="1 2">WCHAc060003</strain>
    </source>
</reference>
<comment type="caution">
    <text evidence="1">The sequence shown here is derived from an EMBL/GenBank/DDBJ whole genome shotgun (WGS) entry which is preliminary data.</text>
</comment>
<dbReference type="AlphaFoldDB" id="A0A498D657"/>
<proteinExistence type="predicted"/>
<sequence length="145" mass="17011">MNNISLNQKLLFLAPLTNLIFENKILLRGYRPGLALVIFRKLSSNVPEVEWNLESTFPIKAKSIAKIKDRKIRKACYQSFENYKKSFRPFPKPKLKIIKDEWKTDDMADAMLYAYFPQLGQTRQDFEKQYLCTWDLAAENSKNAP</sequence>
<evidence type="ECO:0000313" key="1">
    <source>
        <dbReference type="EMBL" id="RLL33750.1"/>
    </source>
</evidence>
<name>A0A498D657_9GAMM</name>
<organism evidence="1 2">
    <name type="scientific">Acinetobacter cumulans</name>
    <dbReference type="NCBI Taxonomy" id="2136182"/>
    <lineage>
        <taxon>Bacteria</taxon>
        <taxon>Pseudomonadati</taxon>
        <taxon>Pseudomonadota</taxon>
        <taxon>Gammaproteobacteria</taxon>
        <taxon>Moraxellales</taxon>
        <taxon>Moraxellaceae</taxon>
        <taxon>Acinetobacter</taxon>
    </lineage>
</organism>